<feature type="signal peptide" evidence="9">
    <location>
        <begin position="1"/>
        <end position="19"/>
    </location>
</feature>
<dbReference type="Pfam" id="PF00561">
    <property type="entry name" value="Abhydrolase_1"/>
    <property type="match status" value="1"/>
</dbReference>
<evidence type="ECO:0000256" key="4">
    <source>
        <dbReference type="ARBA" id="ARBA00022963"/>
    </source>
</evidence>
<dbReference type="PANTHER" id="PTHR11005">
    <property type="entry name" value="LYSOSOMAL ACID LIPASE-RELATED"/>
    <property type="match status" value="1"/>
</dbReference>
<organism evidence="11">
    <name type="scientific">Clastoptera arizonana</name>
    <name type="common">Arizona spittle bug</name>
    <dbReference type="NCBI Taxonomy" id="38151"/>
    <lineage>
        <taxon>Eukaryota</taxon>
        <taxon>Metazoa</taxon>
        <taxon>Ecdysozoa</taxon>
        <taxon>Arthropoda</taxon>
        <taxon>Hexapoda</taxon>
        <taxon>Insecta</taxon>
        <taxon>Pterygota</taxon>
        <taxon>Neoptera</taxon>
        <taxon>Paraneoptera</taxon>
        <taxon>Hemiptera</taxon>
        <taxon>Auchenorrhyncha</taxon>
        <taxon>Cercopoidea</taxon>
        <taxon>Clastopteridae</taxon>
        <taxon>Clastoptera</taxon>
    </lineage>
</organism>
<feature type="active site" description="Charge relay system" evidence="8">
    <location>
        <position position="360"/>
    </location>
</feature>
<dbReference type="AlphaFoldDB" id="A0A1B6E4K7"/>
<evidence type="ECO:0000259" key="10">
    <source>
        <dbReference type="Pfam" id="PF00561"/>
    </source>
</evidence>
<keyword evidence="3 7" id="KW-0378">Hydrolase</keyword>
<keyword evidence="2 9" id="KW-0732">Signal</keyword>
<dbReference type="Gene3D" id="3.40.50.1820">
    <property type="entry name" value="alpha/beta hydrolase"/>
    <property type="match status" value="1"/>
</dbReference>
<reference evidence="11" key="1">
    <citation type="submission" date="2015-12" db="EMBL/GenBank/DDBJ databases">
        <title>De novo transcriptome assembly of four potential Pierce s Disease insect vectors from Arizona vineyards.</title>
        <authorList>
            <person name="Tassone E.E."/>
        </authorList>
    </citation>
    <scope>NUCLEOTIDE SEQUENCE</scope>
</reference>
<evidence type="ECO:0000256" key="9">
    <source>
        <dbReference type="SAM" id="SignalP"/>
    </source>
</evidence>
<keyword evidence="6" id="KW-0325">Glycoprotein</keyword>
<feature type="active site" description="Nucleophile" evidence="8">
    <location>
        <position position="158"/>
    </location>
</feature>
<evidence type="ECO:0000256" key="6">
    <source>
        <dbReference type="ARBA" id="ARBA00023180"/>
    </source>
</evidence>
<dbReference type="EMBL" id="GEDC01004454">
    <property type="protein sequence ID" value="JAS32844.1"/>
    <property type="molecule type" value="Transcribed_RNA"/>
</dbReference>
<sequence length="385" mass="44257">MWPVLLFVGVLALCSGSIAVNMESMNAMEILKAYNTPAEEHEIVTEDGYKLKLHRMLPLEENSKPPVLMQHGLFAVSDTWVMMGPKKDLAFLLREKGFDVWLGNYRGNPYGGHINMSKQDREFWDYSFHEMGYYDMSAMVDHVLNTTNKPDLIYIGHSMGTTVSYILCSTRPEYNQKIRLLISLAPVAYLNHIPFAILKEASKFRKTVYKEFMKQKVYEFPKLQVVKKLLADFCRDGSFFQSQCLTLINIVNGFDNIQFNKSILPMAVSHLTTSSANTIMHFSQHVLNGKFQHFDHGISKNMELYGTIEPPSYNLSQVAVPVLLYWGKNDNLVGDKDVSRLAKDLPNAKKFMIPHKYFNHLDFLWGFDVVKLLYNDILKRIDSVL</sequence>
<feature type="chain" id="PRO_5008581807" description="Lipase" evidence="9">
    <location>
        <begin position="20"/>
        <end position="385"/>
    </location>
</feature>
<dbReference type="GO" id="GO:0016788">
    <property type="term" value="F:hydrolase activity, acting on ester bonds"/>
    <property type="evidence" value="ECO:0007669"/>
    <property type="project" value="InterPro"/>
</dbReference>
<dbReference type="SUPFAM" id="SSF53474">
    <property type="entry name" value="alpha/beta-Hydrolases"/>
    <property type="match status" value="1"/>
</dbReference>
<evidence type="ECO:0000256" key="5">
    <source>
        <dbReference type="ARBA" id="ARBA00023098"/>
    </source>
</evidence>
<dbReference type="InterPro" id="IPR025483">
    <property type="entry name" value="Lipase_euk"/>
</dbReference>
<dbReference type="GO" id="GO:0016042">
    <property type="term" value="P:lipid catabolic process"/>
    <property type="evidence" value="ECO:0007669"/>
    <property type="project" value="UniProtKB-KW"/>
</dbReference>
<feature type="active site" description="Charge relay system" evidence="8">
    <location>
        <position position="330"/>
    </location>
</feature>
<evidence type="ECO:0000256" key="8">
    <source>
        <dbReference type="PIRSR" id="PIRSR000862-1"/>
    </source>
</evidence>
<protein>
    <recommendedName>
        <fullName evidence="7">Lipase</fullName>
    </recommendedName>
</protein>
<evidence type="ECO:0000256" key="1">
    <source>
        <dbReference type="ARBA" id="ARBA00010701"/>
    </source>
</evidence>
<dbReference type="InterPro" id="IPR000073">
    <property type="entry name" value="AB_hydrolase_1"/>
</dbReference>
<evidence type="ECO:0000256" key="3">
    <source>
        <dbReference type="ARBA" id="ARBA00022801"/>
    </source>
</evidence>
<dbReference type="FunFam" id="3.40.50.1820:FF:000057">
    <property type="entry name" value="Lipase"/>
    <property type="match status" value="1"/>
</dbReference>
<evidence type="ECO:0000256" key="2">
    <source>
        <dbReference type="ARBA" id="ARBA00022729"/>
    </source>
</evidence>
<name>A0A1B6E4K7_9HEMI</name>
<keyword evidence="5" id="KW-0443">Lipid metabolism</keyword>
<proteinExistence type="inferred from homology"/>
<evidence type="ECO:0000256" key="7">
    <source>
        <dbReference type="PIRNR" id="PIRNR000862"/>
    </source>
</evidence>
<dbReference type="PIRSF" id="PIRSF000862">
    <property type="entry name" value="Steryl_ester_lip"/>
    <property type="match status" value="1"/>
</dbReference>
<gene>
    <name evidence="11" type="ORF">g.5346</name>
</gene>
<keyword evidence="4 7" id="KW-0442">Lipid degradation</keyword>
<evidence type="ECO:0000313" key="11">
    <source>
        <dbReference type="EMBL" id="JAS32844.1"/>
    </source>
</evidence>
<feature type="domain" description="AB hydrolase-1" evidence="10">
    <location>
        <begin position="65"/>
        <end position="357"/>
    </location>
</feature>
<accession>A0A1B6E4K7</accession>
<comment type="similarity">
    <text evidence="1 7">Belongs to the AB hydrolase superfamily. Lipase family.</text>
</comment>
<dbReference type="InterPro" id="IPR029058">
    <property type="entry name" value="AB_hydrolase_fold"/>
</dbReference>